<feature type="transmembrane region" description="Helical" evidence="1">
    <location>
        <begin position="337"/>
        <end position="357"/>
    </location>
</feature>
<dbReference type="EMBL" id="CP011947">
    <property type="protein sequence ID" value="AKU06864.1"/>
    <property type="molecule type" value="Genomic_DNA"/>
</dbReference>
<evidence type="ECO:0000313" key="3">
    <source>
        <dbReference type="Proteomes" id="UP000066124"/>
    </source>
</evidence>
<feature type="transmembrane region" description="Helical" evidence="1">
    <location>
        <begin position="88"/>
        <end position="112"/>
    </location>
</feature>
<dbReference type="GeneID" id="25245009"/>
<keyword evidence="1" id="KW-0812">Transmembrane</keyword>
<protein>
    <submittedName>
        <fullName evidence="2">Pilus assembly protein</fullName>
    </submittedName>
</protein>
<dbReference type="KEGG" id="hgi:ABY42_03570"/>
<evidence type="ECO:0000256" key="1">
    <source>
        <dbReference type="SAM" id="Phobius"/>
    </source>
</evidence>
<dbReference type="PATRIC" id="fig|35746.4.peg.757"/>
<feature type="transmembrane region" description="Helical" evidence="1">
    <location>
        <begin position="492"/>
        <end position="511"/>
    </location>
</feature>
<feature type="transmembrane region" description="Helical" evidence="1">
    <location>
        <begin position="239"/>
        <end position="258"/>
    </location>
</feature>
<feature type="transmembrane region" description="Helical" evidence="1">
    <location>
        <begin position="270"/>
        <end position="291"/>
    </location>
</feature>
<keyword evidence="1" id="KW-0472">Membrane</keyword>
<feature type="transmembrane region" description="Helical" evidence="1">
    <location>
        <begin position="538"/>
        <end position="560"/>
    </location>
</feature>
<dbReference type="AlphaFoldDB" id="A0A0K1IR11"/>
<accession>A0A0K1IR11</accession>
<organism evidence="2 3">
    <name type="scientific">Haloferax gibbonsii</name>
    <dbReference type="NCBI Taxonomy" id="35746"/>
    <lineage>
        <taxon>Archaea</taxon>
        <taxon>Methanobacteriati</taxon>
        <taxon>Methanobacteriota</taxon>
        <taxon>Stenosarchaea group</taxon>
        <taxon>Halobacteria</taxon>
        <taxon>Halobacteriales</taxon>
        <taxon>Haloferacaceae</taxon>
        <taxon>Haloferax</taxon>
    </lineage>
</organism>
<evidence type="ECO:0000313" key="2">
    <source>
        <dbReference type="EMBL" id="AKU06864.1"/>
    </source>
</evidence>
<dbReference type="RefSeq" id="WP_050458736.1">
    <property type="nucleotide sequence ID" value="NZ_CP011947.1"/>
</dbReference>
<proteinExistence type="predicted"/>
<sequence>MLSPDTATSTGAGADSASTRILHSAATTLARLSPDSIDAEPSDDLRRSLAFLGSNLAPETVVAAGYGSSLPAGLLGGLVAHLARLPTVTVVFVALAAALGAAHAIHTLPVWLATLRRTRALGNAPELVGRIALRMRIEPSVERASAFAAHGGDDPLSASLAAHVDRARGTPTAGLSEFADAWRTWFPALDRSTALLQTAADVPAGERDRALDRAHEVVREGTRDRLADFVGSVRGPVTAVYAFGVLLPLALVGALPAARVAGVGVTAGHVAFVYDVALPACLLAAVGWVLVRRPVAFAPLSVDASHPAVDDHRALGVAGGAVAGITGFVAADALVAPWLAPLAVVGIGTGTALFVAARPVVALRARVRAVEDGLSDALYLVGRAVGEGEAVESALARAATSVPGETGDLLEEAVGVQRRLRVGVVESFRGEYGVLESTPSPRVAGVATLLGLAASEGRPAGRAIVSMADQLSALSRLDAEARRELASVTETLSNTAAVFGPLVAGATVALADGMAPAKTLDQTAVATPLSTADLGLAVGAYVLLSAVILTTLSVGVEHGLDRHLVASRVGRALVSATTTFAVAFAAAGTLV</sequence>
<gene>
    <name evidence="2" type="ORF">ABY42_03570</name>
</gene>
<dbReference type="Proteomes" id="UP000066124">
    <property type="component" value="Chromosome"/>
</dbReference>
<name>A0A0K1IR11_HALGI</name>
<keyword evidence="1" id="KW-1133">Transmembrane helix</keyword>
<reference evidence="3" key="1">
    <citation type="journal article" date="2015" name="J. Biotechnol.">
        <title>Complete genome sequence of Haloferax gibbonsii strain ARA6, a potential producer of polyhydroxyalkanoates and halocins isolated from Araruama, Rio de Janeiro, Brasil.</title>
        <authorList>
            <person name="Pinto L.H."/>
            <person name="D'Alincourt Carvalho-Assef A.P."/>
            <person name="Vieira R.P."/>
            <person name="Clementino M.M."/>
            <person name="Albano R.M."/>
        </authorList>
    </citation>
    <scope>NUCLEOTIDE SEQUENCE [LARGE SCALE GENOMIC DNA]</scope>
    <source>
        <strain evidence="3">ARA6</strain>
    </source>
</reference>
<feature type="transmembrane region" description="Helical" evidence="1">
    <location>
        <begin position="572"/>
        <end position="590"/>
    </location>
</feature>